<evidence type="ECO:0000256" key="1">
    <source>
        <dbReference type="SAM" id="MobiDB-lite"/>
    </source>
</evidence>
<feature type="region of interest" description="Disordered" evidence="1">
    <location>
        <begin position="44"/>
        <end position="64"/>
    </location>
</feature>
<protein>
    <submittedName>
        <fullName evidence="2">Uncharacterized protein</fullName>
    </submittedName>
</protein>
<proteinExistence type="predicted"/>
<sequence length="64" mass="6965">MRSSETSGPLRCTERAAHAHVEAARPQSHSMCTIASEARRAMRRRYTAPAGPSQGWTAEAPWAA</sequence>
<comment type="caution">
    <text evidence="2">The sequence shown here is derived from an EMBL/GenBank/DDBJ whole genome shotgun (WGS) entry which is preliminary data.</text>
</comment>
<dbReference type="AlphaFoldDB" id="A0AAV6QHP7"/>
<evidence type="ECO:0000313" key="2">
    <source>
        <dbReference type="EMBL" id="KAG7489569.1"/>
    </source>
</evidence>
<accession>A0AAV6QHP7</accession>
<organism evidence="2 3">
    <name type="scientific">Solea senegalensis</name>
    <name type="common">Senegalese sole</name>
    <dbReference type="NCBI Taxonomy" id="28829"/>
    <lineage>
        <taxon>Eukaryota</taxon>
        <taxon>Metazoa</taxon>
        <taxon>Chordata</taxon>
        <taxon>Craniata</taxon>
        <taxon>Vertebrata</taxon>
        <taxon>Euteleostomi</taxon>
        <taxon>Actinopterygii</taxon>
        <taxon>Neopterygii</taxon>
        <taxon>Teleostei</taxon>
        <taxon>Neoteleostei</taxon>
        <taxon>Acanthomorphata</taxon>
        <taxon>Carangaria</taxon>
        <taxon>Pleuronectiformes</taxon>
        <taxon>Pleuronectoidei</taxon>
        <taxon>Soleidae</taxon>
        <taxon>Solea</taxon>
    </lineage>
</organism>
<dbReference type="Proteomes" id="UP000693946">
    <property type="component" value="Linkage Group LG5"/>
</dbReference>
<reference evidence="2 3" key="1">
    <citation type="journal article" date="2021" name="Sci. Rep.">
        <title>Chromosome anchoring in Senegalese sole (Solea senegalensis) reveals sex-associated markers and genome rearrangements in flatfish.</title>
        <authorList>
            <person name="Guerrero-Cozar I."/>
            <person name="Gomez-Garrido J."/>
            <person name="Berbel C."/>
            <person name="Martinez-Blanch J.F."/>
            <person name="Alioto T."/>
            <person name="Claros M.G."/>
            <person name="Gagnaire P.A."/>
            <person name="Manchado M."/>
        </authorList>
    </citation>
    <scope>NUCLEOTIDE SEQUENCE [LARGE SCALE GENOMIC DNA]</scope>
    <source>
        <strain evidence="2">Sse05_10M</strain>
    </source>
</reference>
<dbReference type="EMBL" id="JAGKHQ010000017">
    <property type="protein sequence ID" value="KAG7489569.1"/>
    <property type="molecule type" value="Genomic_DNA"/>
</dbReference>
<gene>
    <name evidence="2" type="ORF">JOB18_015220</name>
</gene>
<name>A0AAV6QHP7_SOLSE</name>
<evidence type="ECO:0000313" key="3">
    <source>
        <dbReference type="Proteomes" id="UP000693946"/>
    </source>
</evidence>
<keyword evidence="3" id="KW-1185">Reference proteome</keyword>